<name>M8BFS2_AEGTA</name>
<evidence type="ECO:0000256" key="4">
    <source>
        <dbReference type="ARBA" id="ARBA00023080"/>
    </source>
</evidence>
<evidence type="ECO:0000313" key="6">
    <source>
        <dbReference type="EnsemblPlants" id="EMT12585"/>
    </source>
</evidence>
<dbReference type="AlphaFoldDB" id="M8BFS2"/>
<dbReference type="PANTHER" id="PTHR11241">
    <property type="entry name" value="DEOXYURIDINE 5'-TRIPHOSPHATE NUCLEOTIDOHYDROLASE"/>
    <property type="match status" value="1"/>
</dbReference>
<keyword evidence="4" id="KW-0546">Nucleotide metabolism</keyword>
<evidence type="ECO:0000259" key="5">
    <source>
        <dbReference type="Pfam" id="PF00692"/>
    </source>
</evidence>
<protein>
    <recommendedName>
        <fullName evidence="3">dUTP diphosphatase</fullName>
        <ecNumber evidence="3">3.6.1.23</ecNumber>
    </recommendedName>
</protein>
<reference evidence="6" key="1">
    <citation type="submission" date="2015-06" db="UniProtKB">
        <authorList>
            <consortium name="EnsemblPlants"/>
        </authorList>
    </citation>
    <scope>IDENTIFICATION</scope>
</reference>
<dbReference type="SUPFAM" id="SSF51283">
    <property type="entry name" value="dUTPase-like"/>
    <property type="match status" value="1"/>
</dbReference>
<dbReference type="EC" id="3.6.1.23" evidence="3"/>
<dbReference type="EnsemblPlants" id="EMT12585">
    <property type="protein sequence ID" value="EMT12585"/>
    <property type="gene ID" value="F775_28542"/>
</dbReference>
<dbReference type="Gene3D" id="2.70.40.10">
    <property type="match status" value="1"/>
</dbReference>
<feature type="domain" description="dUTPase-like" evidence="5">
    <location>
        <begin position="2"/>
        <end position="66"/>
    </location>
</feature>
<dbReference type="GO" id="GO:0006226">
    <property type="term" value="P:dUMP biosynthetic process"/>
    <property type="evidence" value="ECO:0007669"/>
    <property type="project" value="InterPro"/>
</dbReference>
<comment type="similarity">
    <text evidence="2">Belongs to the dUTPase family.</text>
</comment>
<dbReference type="InterPro" id="IPR008181">
    <property type="entry name" value="dUTPase"/>
</dbReference>
<dbReference type="GO" id="GO:0000287">
    <property type="term" value="F:magnesium ion binding"/>
    <property type="evidence" value="ECO:0007669"/>
    <property type="project" value="InterPro"/>
</dbReference>
<evidence type="ECO:0000256" key="3">
    <source>
        <dbReference type="ARBA" id="ARBA00012379"/>
    </source>
</evidence>
<sequence>MGSGVIDVDYRDLVGIVFFNHSEADFSVKPDDRAAQMIVQVIATPEVAEVEDLDATVRREGLLGSTDVSTQKLCRYI</sequence>
<comment type="pathway">
    <text evidence="1">Pyrimidine metabolism; dUMP biosynthesis; dUMP from dCTP (dUTP route): step 2/2.</text>
</comment>
<accession>M8BFS2</accession>
<organism evidence="6">
    <name type="scientific">Aegilops tauschii</name>
    <name type="common">Tausch's goatgrass</name>
    <name type="synonym">Aegilops squarrosa</name>
    <dbReference type="NCBI Taxonomy" id="37682"/>
    <lineage>
        <taxon>Eukaryota</taxon>
        <taxon>Viridiplantae</taxon>
        <taxon>Streptophyta</taxon>
        <taxon>Embryophyta</taxon>
        <taxon>Tracheophyta</taxon>
        <taxon>Spermatophyta</taxon>
        <taxon>Magnoliopsida</taxon>
        <taxon>Liliopsida</taxon>
        <taxon>Poales</taxon>
        <taxon>Poaceae</taxon>
        <taxon>BOP clade</taxon>
        <taxon>Pooideae</taxon>
        <taxon>Triticodae</taxon>
        <taxon>Triticeae</taxon>
        <taxon>Triticinae</taxon>
        <taxon>Aegilops</taxon>
    </lineage>
</organism>
<dbReference type="Pfam" id="PF00692">
    <property type="entry name" value="dUTPase"/>
    <property type="match status" value="1"/>
</dbReference>
<proteinExistence type="inferred from homology"/>
<dbReference type="GO" id="GO:0004170">
    <property type="term" value="F:dUTP diphosphatase activity"/>
    <property type="evidence" value="ECO:0007669"/>
    <property type="project" value="UniProtKB-EC"/>
</dbReference>
<evidence type="ECO:0000256" key="2">
    <source>
        <dbReference type="ARBA" id="ARBA00006581"/>
    </source>
</evidence>
<dbReference type="PANTHER" id="PTHR11241:SF0">
    <property type="entry name" value="DEOXYURIDINE 5'-TRIPHOSPHATE NUCLEOTIDOHYDROLASE"/>
    <property type="match status" value="1"/>
</dbReference>
<dbReference type="InterPro" id="IPR036157">
    <property type="entry name" value="dUTPase-like_sf"/>
</dbReference>
<evidence type="ECO:0000256" key="1">
    <source>
        <dbReference type="ARBA" id="ARBA00005142"/>
    </source>
</evidence>
<dbReference type="InterPro" id="IPR029054">
    <property type="entry name" value="dUTPase-like"/>
</dbReference>
<dbReference type="GO" id="GO:0046081">
    <property type="term" value="P:dUTP catabolic process"/>
    <property type="evidence" value="ECO:0007669"/>
    <property type="project" value="InterPro"/>
</dbReference>